<dbReference type="PROSITE" id="PS51459">
    <property type="entry name" value="FIDO"/>
    <property type="match status" value="1"/>
</dbReference>
<comment type="caution">
    <text evidence="2">The sequence shown here is derived from an EMBL/GenBank/DDBJ whole genome shotgun (WGS) entry which is preliminary data.</text>
</comment>
<organism evidence="2 3">
    <name type="scientific">Nocardiopsis alborubida</name>
    <dbReference type="NCBI Taxonomy" id="146802"/>
    <lineage>
        <taxon>Bacteria</taxon>
        <taxon>Bacillati</taxon>
        <taxon>Actinomycetota</taxon>
        <taxon>Actinomycetes</taxon>
        <taxon>Streptosporangiales</taxon>
        <taxon>Nocardiopsidaceae</taxon>
        <taxon>Nocardiopsis</taxon>
    </lineage>
</organism>
<name>A0A7X6MB57_9ACTN</name>
<dbReference type="PANTHER" id="PTHR39426:SF1">
    <property type="entry name" value="HOMOLOGY TO DEATH-ON-CURING PROTEIN OF PHAGE P1"/>
    <property type="match status" value="1"/>
</dbReference>
<dbReference type="NCBIfam" id="TIGR01550">
    <property type="entry name" value="DOC_P1"/>
    <property type="match status" value="1"/>
</dbReference>
<dbReference type="EMBL" id="JAAXPG010000005">
    <property type="protein sequence ID" value="NKY97339.1"/>
    <property type="molecule type" value="Genomic_DNA"/>
</dbReference>
<accession>A0A7X6MB57</accession>
<sequence>MTRYLTKADVRVIIEATLPSYVTVRDIGQLHAALLRPQTTAFGDDAYPDVWQKAAALMQSILIGHPLSDGNKRLAWVSAKLFLRLNGQKVGRPDQNAAYDLVIAVTTGDPVDVSEIAEQLRKIMPPVE</sequence>
<dbReference type="Gene3D" id="1.20.120.1870">
    <property type="entry name" value="Fic/DOC protein, Fido domain"/>
    <property type="match status" value="1"/>
</dbReference>
<dbReference type="InterPro" id="IPR036597">
    <property type="entry name" value="Fido-like_dom_sf"/>
</dbReference>
<protein>
    <submittedName>
        <fullName evidence="2">Type II toxin-antitoxin system death-on-curing family toxin</fullName>
    </submittedName>
</protein>
<evidence type="ECO:0000313" key="3">
    <source>
        <dbReference type="Proteomes" id="UP000553209"/>
    </source>
</evidence>
<dbReference type="AlphaFoldDB" id="A0A7X6MB57"/>
<proteinExistence type="predicted"/>
<feature type="domain" description="Fido" evidence="1">
    <location>
        <begin position="5"/>
        <end position="122"/>
    </location>
</feature>
<evidence type="ECO:0000259" key="1">
    <source>
        <dbReference type="PROSITE" id="PS51459"/>
    </source>
</evidence>
<dbReference type="InterPro" id="IPR003812">
    <property type="entry name" value="Fido"/>
</dbReference>
<dbReference type="RefSeq" id="WP_061082224.1">
    <property type="nucleotide sequence ID" value="NZ_JAAXPG010000005.1"/>
</dbReference>
<dbReference type="Pfam" id="PF02661">
    <property type="entry name" value="Fic"/>
    <property type="match status" value="1"/>
</dbReference>
<dbReference type="PANTHER" id="PTHR39426">
    <property type="entry name" value="HOMOLOGY TO DEATH-ON-CURING PROTEIN OF PHAGE P1"/>
    <property type="match status" value="1"/>
</dbReference>
<dbReference type="Proteomes" id="UP000553209">
    <property type="component" value="Unassembled WGS sequence"/>
</dbReference>
<dbReference type="InterPro" id="IPR006440">
    <property type="entry name" value="Doc"/>
</dbReference>
<dbReference type="GO" id="GO:0016301">
    <property type="term" value="F:kinase activity"/>
    <property type="evidence" value="ECO:0007669"/>
    <property type="project" value="InterPro"/>
</dbReference>
<dbReference type="InterPro" id="IPR053737">
    <property type="entry name" value="Type_II_TA_Toxin"/>
</dbReference>
<gene>
    <name evidence="2" type="ORF">HGB44_06590</name>
</gene>
<keyword evidence="3" id="KW-1185">Reference proteome</keyword>
<dbReference type="SUPFAM" id="SSF140931">
    <property type="entry name" value="Fic-like"/>
    <property type="match status" value="1"/>
</dbReference>
<reference evidence="2 3" key="1">
    <citation type="submission" date="2020-04" db="EMBL/GenBank/DDBJ databases">
        <title>MicrobeNet Type strains.</title>
        <authorList>
            <person name="Nicholson A.C."/>
        </authorList>
    </citation>
    <scope>NUCLEOTIDE SEQUENCE [LARGE SCALE GENOMIC DNA]</scope>
    <source>
        <strain evidence="2 3">ATCC 23612</strain>
    </source>
</reference>
<evidence type="ECO:0000313" key="2">
    <source>
        <dbReference type="EMBL" id="NKY97339.1"/>
    </source>
</evidence>